<dbReference type="GO" id="GO:0004332">
    <property type="term" value="F:fructose-bisphosphate aldolase activity"/>
    <property type="evidence" value="ECO:0007669"/>
    <property type="project" value="UniProtKB-EC"/>
</dbReference>
<evidence type="ECO:0000256" key="2">
    <source>
        <dbReference type="ARBA" id="ARBA00010387"/>
    </source>
</evidence>
<comment type="similarity">
    <text evidence="2">Belongs to the class I fructose-bisphosphate aldolase family.</text>
</comment>
<accession>A0ABZ0Z1M2</accession>
<dbReference type="Proteomes" id="UP001327459">
    <property type="component" value="Chromosome"/>
</dbReference>
<evidence type="ECO:0000256" key="5">
    <source>
        <dbReference type="ARBA" id="ARBA00023239"/>
    </source>
</evidence>
<dbReference type="RefSeq" id="WP_322522403.1">
    <property type="nucleotide sequence ID" value="NZ_CP140153.1"/>
</dbReference>
<evidence type="ECO:0000256" key="1">
    <source>
        <dbReference type="ARBA" id="ARBA00004714"/>
    </source>
</evidence>
<gene>
    <name evidence="7" type="ORF">SR882_07585</name>
</gene>
<keyword evidence="5 7" id="KW-0456">Lyase</keyword>
<name>A0ABZ0Z1M2_9GAMM</name>
<dbReference type="Pfam" id="PF00274">
    <property type="entry name" value="Glycolytic"/>
    <property type="match status" value="1"/>
</dbReference>
<organism evidence="7 8">
    <name type="scientific">Guyparkeria halophila</name>
    <dbReference type="NCBI Taxonomy" id="47960"/>
    <lineage>
        <taxon>Bacteria</taxon>
        <taxon>Pseudomonadati</taxon>
        <taxon>Pseudomonadota</taxon>
        <taxon>Gammaproteobacteria</taxon>
        <taxon>Chromatiales</taxon>
        <taxon>Thioalkalibacteraceae</taxon>
        <taxon>Guyparkeria</taxon>
    </lineage>
</organism>
<dbReference type="EC" id="4.1.2.13" evidence="3"/>
<evidence type="ECO:0000256" key="4">
    <source>
        <dbReference type="ARBA" id="ARBA00023152"/>
    </source>
</evidence>
<dbReference type="InterPro" id="IPR013785">
    <property type="entry name" value="Aldolase_TIM"/>
</dbReference>
<comment type="pathway">
    <text evidence="1">Carbohydrate degradation; glycolysis; D-glyceraldehyde 3-phosphate and glycerone phosphate from D-glucose: step 4/4.</text>
</comment>
<dbReference type="CDD" id="cd00948">
    <property type="entry name" value="FBP_aldolase_I_a"/>
    <property type="match status" value="1"/>
</dbReference>
<evidence type="ECO:0000256" key="6">
    <source>
        <dbReference type="ARBA" id="ARBA00029799"/>
    </source>
</evidence>
<keyword evidence="8" id="KW-1185">Reference proteome</keyword>
<dbReference type="SUPFAM" id="SSF51569">
    <property type="entry name" value="Aldolase"/>
    <property type="match status" value="1"/>
</dbReference>
<sequence length="346" mass="37727">MYRPEKADELIRTAQAMVAPGKGILAIDESNGTCNKRFEAVGIDATEQKRREYRELLLTTPSLEEYVSGAILYDETIRQSTGDGKSFIDVMRERGQVVGIKVDTGAKPLAGSDGEKVTEGLDGLRERLAEYYGMGARFAKWRAVIAIDTAKGLPTRGCIEANAHALARYAALCQEAGLVPIIEPEVLIDGDHDIATCERVTEEELNEVFRQLYHQNVMLEGVILKTSMVISAKNASNRAGVDEVADRTVETLLRTVPAALGGVVFLSGGQGVEESSAHLNAMHTRHGDRLPWPLTFSYARAIQGPALDYWKGEPGNVAEAQQRALERAKFNGLASLGKYSEDMESA</sequence>
<dbReference type="NCBIfam" id="NF033379">
    <property type="entry name" value="FrucBisAld_I"/>
    <property type="match status" value="1"/>
</dbReference>
<dbReference type="EMBL" id="CP140153">
    <property type="protein sequence ID" value="WQH17434.1"/>
    <property type="molecule type" value="Genomic_DNA"/>
</dbReference>
<protein>
    <recommendedName>
        <fullName evidence="3">fructose-bisphosphate aldolase</fullName>
        <ecNumber evidence="3">4.1.2.13</ecNumber>
    </recommendedName>
    <alternativeName>
        <fullName evidence="6">Fructose-bisphosphate aldolase class I</fullName>
    </alternativeName>
</protein>
<evidence type="ECO:0000313" key="8">
    <source>
        <dbReference type="Proteomes" id="UP001327459"/>
    </source>
</evidence>
<evidence type="ECO:0000313" key="7">
    <source>
        <dbReference type="EMBL" id="WQH17434.1"/>
    </source>
</evidence>
<reference evidence="7 8" key="1">
    <citation type="submission" date="2023-11" db="EMBL/GenBank/DDBJ databases">
        <title>MicrobeMod: A computational toolkit for identifying prokaryotic methylation and restriction-modification with nanopore sequencing.</title>
        <authorList>
            <person name="Crits-Christoph A."/>
            <person name="Kang S.C."/>
            <person name="Lee H."/>
            <person name="Ostrov N."/>
        </authorList>
    </citation>
    <scope>NUCLEOTIDE SEQUENCE [LARGE SCALE GENOMIC DNA]</scope>
    <source>
        <strain evidence="7 8">ATCC 49870</strain>
    </source>
</reference>
<dbReference type="InterPro" id="IPR000741">
    <property type="entry name" value="FBA_I"/>
</dbReference>
<evidence type="ECO:0000256" key="3">
    <source>
        <dbReference type="ARBA" id="ARBA00013068"/>
    </source>
</evidence>
<dbReference type="PANTHER" id="PTHR11627">
    <property type="entry name" value="FRUCTOSE-BISPHOSPHATE ALDOLASE"/>
    <property type="match status" value="1"/>
</dbReference>
<proteinExistence type="inferred from homology"/>
<dbReference type="Gene3D" id="3.20.20.70">
    <property type="entry name" value="Aldolase class I"/>
    <property type="match status" value="1"/>
</dbReference>
<keyword evidence="4" id="KW-0324">Glycolysis</keyword>